<keyword evidence="1" id="KW-0472">Membrane</keyword>
<comment type="caution">
    <text evidence="2">The sequence shown here is derived from an EMBL/GenBank/DDBJ whole genome shotgun (WGS) entry which is preliminary data.</text>
</comment>
<reference evidence="2 3" key="1">
    <citation type="submission" date="2024-01" db="EMBL/GenBank/DDBJ databases">
        <title>The complete chloroplast genome sequence of Lithospermum erythrorhizon: insights into the phylogenetic relationship among Boraginaceae species and the maternal lineages of purple gromwells.</title>
        <authorList>
            <person name="Okada T."/>
            <person name="Watanabe K."/>
        </authorList>
    </citation>
    <scope>NUCLEOTIDE SEQUENCE [LARGE SCALE GENOMIC DNA]</scope>
</reference>
<dbReference type="Proteomes" id="UP001454036">
    <property type="component" value="Unassembled WGS sequence"/>
</dbReference>
<feature type="transmembrane region" description="Helical" evidence="1">
    <location>
        <begin position="117"/>
        <end position="137"/>
    </location>
</feature>
<dbReference type="AlphaFoldDB" id="A0AAV3P4Q0"/>
<gene>
    <name evidence="2" type="ORF">LIER_36319</name>
</gene>
<keyword evidence="3" id="KW-1185">Reference proteome</keyword>
<evidence type="ECO:0000313" key="3">
    <source>
        <dbReference type="Proteomes" id="UP001454036"/>
    </source>
</evidence>
<proteinExistence type="predicted"/>
<keyword evidence="1" id="KW-0812">Transmembrane</keyword>
<sequence length="146" mass="16442">MDGQWDKCKVERLLNTEEAQVVLTIPLSRRPSRDKLIWHYTKCGKYLTCSGYRCDVDMRSNGELGRRGSGGCSRGNKLKIVGREFGSSKCHHMLNHLCGNVCTIYSPQEIDFAVEEFLWKAIVLISCILLCCVLFLVDSGSARHGL</sequence>
<keyword evidence="1" id="KW-1133">Transmembrane helix</keyword>
<evidence type="ECO:0000256" key="1">
    <source>
        <dbReference type="SAM" id="Phobius"/>
    </source>
</evidence>
<evidence type="ECO:0000313" key="2">
    <source>
        <dbReference type="EMBL" id="GAA0146449.1"/>
    </source>
</evidence>
<protein>
    <submittedName>
        <fullName evidence="2">Uncharacterized protein</fullName>
    </submittedName>
</protein>
<accession>A0AAV3P4Q0</accession>
<name>A0AAV3P4Q0_LITER</name>
<dbReference type="EMBL" id="BAABME010016555">
    <property type="protein sequence ID" value="GAA0146449.1"/>
    <property type="molecule type" value="Genomic_DNA"/>
</dbReference>
<organism evidence="2 3">
    <name type="scientific">Lithospermum erythrorhizon</name>
    <name type="common">Purple gromwell</name>
    <name type="synonym">Lithospermum officinale var. erythrorhizon</name>
    <dbReference type="NCBI Taxonomy" id="34254"/>
    <lineage>
        <taxon>Eukaryota</taxon>
        <taxon>Viridiplantae</taxon>
        <taxon>Streptophyta</taxon>
        <taxon>Embryophyta</taxon>
        <taxon>Tracheophyta</taxon>
        <taxon>Spermatophyta</taxon>
        <taxon>Magnoliopsida</taxon>
        <taxon>eudicotyledons</taxon>
        <taxon>Gunneridae</taxon>
        <taxon>Pentapetalae</taxon>
        <taxon>asterids</taxon>
        <taxon>lamiids</taxon>
        <taxon>Boraginales</taxon>
        <taxon>Boraginaceae</taxon>
        <taxon>Boraginoideae</taxon>
        <taxon>Lithospermeae</taxon>
        <taxon>Lithospermum</taxon>
    </lineage>
</organism>